<dbReference type="PANTHER" id="PTHR13504:SF38">
    <property type="entry name" value="FIDO DOMAIN-CONTAINING PROTEIN"/>
    <property type="match status" value="1"/>
</dbReference>
<dbReference type="Pfam" id="PF02661">
    <property type="entry name" value="Fic"/>
    <property type="match status" value="1"/>
</dbReference>
<proteinExistence type="predicted"/>
<evidence type="ECO:0000256" key="1">
    <source>
        <dbReference type="PIRSR" id="PIRSR038925-1"/>
    </source>
</evidence>
<comment type="caution">
    <text evidence="5">The sequence shown here is derived from an EMBL/GenBank/DDBJ whole genome shotgun (WGS) entry which is preliminary data.</text>
</comment>
<name>A0A0G0B7D6_9BACT</name>
<dbReference type="PATRIC" id="fig|1619045.3.peg.117"/>
<feature type="binding site" evidence="1">
    <location>
        <begin position="224"/>
        <end position="230"/>
    </location>
    <ligand>
        <name>ATP</name>
        <dbReference type="ChEBI" id="CHEBI:30616"/>
    </ligand>
</feature>
<evidence type="ECO:0000256" key="3">
    <source>
        <dbReference type="PIRSR" id="PIRSR640198-2"/>
    </source>
</evidence>
<dbReference type="Gene3D" id="1.10.3290.10">
    <property type="entry name" value="Fido-like domain"/>
    <property type="match status" value="1"/>
</dbReference>
<organism evidence="5 6">
    <name type="scientific">Candidatus Magasanikbacteria bacterium GW2011_GWC2_34_16</name>
    <dbReference type="NCBI Taxonomy" id="1619045"/>
    <lineage>
        <taxon>Bacteria</taxon>
        <taxon>Candidatus Magasanikiibacteriota</taxon>
    </lineage>
</organism>
<feature type="binding site" evidence="3">
    <location>
        <begin position="223"/>
        <end position="230"/>
    </location>
    <ligand>
        <name>ATP</name>
        <dbReference type="ChEBI" id="CHEBI:30616"/>
    </ligand>
</feature>
<dbReference type="PANTHER" id="PTHR13504">
    <property type="entry name" value="FIDO DOMAIN-CONTAINING PROTEIN DDB_G0283145"/>
    <property type="match status" value="1"/>
</dbReference>
<feature type="active site" evidence="2">
    <location>
        <position position="219"/>
    </location>
</feature>
<evidence type="ECO:0000313" key="5">
    <source>
        <dbReference type="EMBL" id="KKP59611.1"/>
    </source>
</evidence>
<feature type="binding site" evidence="1">
    <location>
        <position position="85"/>
    </location>
    <ligand>
        <name>ATP</name>
        <dbReference type="ChEBI" id="CHEBI:30616"/>
    </ligand>
</feature>
<dbReference type="EMBL" id="LBPO01000001">
    <property type="protein sequence ID" value="KKP59611.1"/>
    <property type="molecule type" value="Genomic_DNA"/>
</dbReference>
<feature type="binding site" evidence="1">
    <location>
        <position position="261"/>
    </location>
    <ligand>
        <name>ATP</name>
        <dbReference type="ChEBI" id="CHEBI:30616"/>
    </ligand>
</feature>
<sequence>MNQLIENRAGKYRKVINKDALYEAFIPNNLPLIPPLKIDEKMQTLLSNADRSMGALNIVTELLPDSDFFIFSYLRKEATLSSNIEGTKGTFIDVAKAEAGAYNDEIPDDLHEIINYTKAINHGLKRIKKDNFPLTMRLLREMHGLLLSGVRGRYKTPGEFRKSQNWIGGATINTASYIPPTIPEMESALNNLELFFHDKQPMPTLIKIALIHAQFEMIHPFLDGNGRIGRVIITLLLCYYGVLDKPTLYLSEYFNIFRQEYFDRLNYVHEKGDYESWVKFFLEGVWLVAKESTETAREINALKENDLKKISGLGRKTSKNAIILLEKLFGSPVISVNDVEKITGLTFANANNLVKKLEELEILKAVDQRKRGRVFAYTKYLRLFKEKTYYKL</sequence>
<dbReference type="SUPFAM" id="SSF140931">
    <property type="entry name" value="Fic-like"/>
    <property type="match status" value="1"/>
</dbReference>
<evidence type="ECO:0000313" key="6">
    <source>
        <dbReference type="Proteomes" id="UP000034927"/>
    </source>
</evidence>
<feature type="binding site" evidence="1">
    <location>
        <position position="219"/>
    </location>
    <ligand>
        <name>ATP</name>
        <dbReference type="ChEBI" id="CHEBI:30616"/>
    </ligand>
</feature>
<dbReference type="InterPro" id="IPR003812">
    <property type="entry name" value="Fido"/>
</dbReference>
<dbReference type="PROSITE" id="PS51459">
    <property type="entry name" value="FIDO"/>
    <property type="match status" value="1"/>
</dbReference>
<dbReference type="Proteomes" id="UP000034927">
    <property type="component" value="Unassembled WGS sequence"/>
</dbReference>
<accession>A0A0G0B7D6</accession>
<dbReference type="InterPro" id="IPR036597">
    <property type="entry name" value="Fido-like_dom_sf"/>
</dbReference>
<dbReference type="AlphaFoldDB" id="A0A0G0B7D6"/>
<reference evidence="5 6" key="1">
    <citation type="journal article" date="2015" name="Nature">
        <title>rRNA introns, odd ribosomes, and small enigmatic genomes across a large radiation of phyla.</title>
        <authorList>
            <person name="Brown C.T."/>
            <person name="Hug L.A."/>
            <person name="Thomas B.C."/>
            <person name="Sharon I."/>
            <person name="Castelle C.J."/>
            <person name="Singh A."/>
            <person name="Wilkins M.J."/>
            <person name="Williams K.H."/>
            <person name="Banfield J.F."/>
        </authorList>
    </citation>
    <scope>NUCLEOTIDE SEQUENCE [LARGE SCALE GENOMIC DNA]</scope>
</reference>
<feature type="domain" description="Fido" evidence="4">
    <location>
        <begin position="134"/>
        <end position="283"/>
    </location>
</feature>
<protein>
    <recommendedName>
        <fullName evidence="4">Fido domain-containing protein</fullName>
    </recommendedName>
</protein>
<dbReference type="InterPro" id="IPR026287">
    <property type="entry name" value="SoFic-like"/>
</dbReference>
<gene>
    <name evidence="5" type="ORF">UR53_C0001G0111</name>
</gene>
<dbReference type="GO" id="GO:0005524">
    <property type="term" value="F:ATP binding"/>
    <property type="evidence" value="ECO:0007669"/>
    <property type="project" value="UniProtKB-KW"/>
</dbReference>
<dbReference type="InterPro" id="IPR040198">
    <property type="entry name" value="Fido_containing"/>
</dbReference>
<dbReference type="Pfam" id="PF13784">
    <property type="entry name" value="Fic_N"/>
    <property type="match status" value="1"/>
</dbReference>
<evidence type="ECO:0000256" key="2">
    <source>
        <dbReference type="PIRSR" id="PIRSR640198-1"/>
    </source>
</evidence>
<dbReference type="PIRSF" id="PIRSF038925">
    <property type="entry name" value="AMP-prot_trans"/>
    <property type="match status" value="1"/>
</dbReference>
<dbReference type="InterPro" id="IPR025758">
    <property type="entry name" value="Fic/DOC_N"/>
</dbReference>
<keyword evidence="1" id="KW-0547">Nucleotide-binding</keyword>
<keyword evidence="1" id="KW-0067">ATP-binding</keyword>
<evidence type="ECO:0000259" key="4">
    <source>
        <dbReference type="PROSITE" id="PS51459"/>
    </source>
</evidence>